<dbReference type="InterPro" id="IPR020848">
    <property type="entry name" value="AP_endonuclease_F1_CS"/>
</dbReference>
<feature type="active site" description="Proton acceptor" evidence="13">
    <location>
        <position position="265"/>
    </location>
</feature>
<feature type="site" description="Transition state stabilizer" evidence="15">
    <location>
        <position position="169"/>
    </location>
</feature>
<dbReference type="Proteomes" id="UP000257317">
    <property type="component" value="Unassembled WGS sequence"/>
</dbReference>
<evidence type="ECO:0000256" key="3">
    <source>
        <dbReference type="ARBA" id="ARBA00007092"/>
    </source>
</evidence>
<evidence type="ECO:0000256" key="13">
    <source>
        <dbReference type="PIRSR" id="PIRSR604808-1"/>
    </source>
</evidence>
<dbReference type="PANTHER" id="PTHR22748:SF6">
    <property type="entry name" value="DNA-(APURINIC OR APYRIMIDINIC SITE) ENDONUCLEASE"/>
    <property type="match status" value="1"/>
</dbReference>
<evidence type="ECO:0000256" key="12">
    <source>
        <dbReference type="ARBA" id="ARBA00073459"/>
    </source>
</evidence>
<dbReference type="PANTHER" id="PTHR22748">
    <property type="entry name" value="AP ENDONUCLEASE"/>
    <property type="match status" value="1"/>
</dbReference>
<feature type="domain" description="Endonuclease/exonuclease/phosphatase" evidence="16">
    <location>
        <begin position="4"/>
        <end position="246"/>
    </location>
</feature>
<dbReference type="CDD" id="cd09087">
    <property type="entry name" value="Ape1-like_AP-endo"/>
    <property type="match status" value="1"/>
</dbReference>
<feature type="site" description="Important for catalytic activity" evidence="15">
    <location>
        <position position="239"/>
    </location>
</feature>
<dbReference type="EMBL" id="BFBY01000005">
    <property type="protein sequence ID" value="GBG04966.1"/>
    <property type="molecule type" value="Genomic_DNA"/>
</dbReference>
<feature type="binding site" evidence="14">
    <location>
        <position position="167"/>
    </location>
    <ligand>
        <name>Mg(2+)</name>
        <dbReference type="ChEBI" id="CHEBI:18420"/>
        <label>1</label>
    </ligand>
</feature>
<dbReference type="SUPFAM" id="SSF56219">
    <property type="entry name" value="DNase I-like"/>
    <property type="match status" value="1"/>
</dbReference>
<dbReference type="InterPro" id="IPR005135">
    <property type="entry name" value="Endo/exonuclease/phosphatase"/>
</dbReference>
<dbReference type="GO" id="GO:0046872">
    <property type="term" value="F:metal ion binding"/>
    <property type="evidence" value="ECO:0007669"/>
    <property type="project" value="UniProtKB-KW"/>
</dbReference>
<evidence type="ECO:0000256" key="1">
    <source>
        <dbReference type="ARBA" id="ARBA00000493"/>
    </source>
</evidence>
<dbReference type="InterPro" id="IPR020847">
    <property type="entry name" value="AP_endonuclease_F1_BS"/>
</dbReference>
<dbReference type="RefSeq" id="WP_117118303.1">
    <property type="nucleotide sequence ID" value="NZ_BFBY01000005.1"/>
</dbReference>
<feature type="active site" description="Proton donor/acceptor" evidence="13">
    <location>
        <position position="167"/>
    </location>
</feature>
<dbReference type="NCBIfam" id="TIGR00633">
    <property type="entry name" value="xth"/>
    <property type="match status" value="1"/>
</dbReference>
<dbReference type="Pfam" id="PF03372">
    <property type="entry name" value="Exo_endo_phos"/>
    <property type="match status" value="1"/>
</dbReference>
<feature type="binding site" evidence="14">
    <location>
        <position position="265"/>
    </location>
    <ligand>
        <name>Mg(2+)</name>
        <dbReference type="ChEBI" id="CHEBI:18420"/>
        <label>1</label>
    </ligand>
</feature>
<comment type="cofactor">
    <cofactor evidence="14">
        <name>Mg(2+)</name>
        <dbReference type="ChEBI" id="CHEBI:18420"/>
    </cofactor>
    <cofactor evidence="14">
        <name>Mn(2+)</name>
        <dbReference type="ChEBI" id="CHEBI:29035"/>
    </cofactor>
    <text evidence="14">Probably binds two magnesium or manganese ions per subunit.</text>
</comment>
<evidence type="ECO:0000256" key="11">
    <source>
        <dbReference type="ARBA" id="ARBA00057465"/>
    </source>
</evidence>
<evidence type="ECO:0000256" key="4">
    <source>
        <dbReference type="ARBA" id="ARBA00012115"/>
    </source>
</evidence>
<evidence type="ECO:0000256" key="5">
    <source>
        <dbReference type="ARBA" id="ARBA00022490"/>
    </source>
</evidence>
<keyword evidence="5" id="KW-0963">Cytoplasm</keyword>
<keyword evidence="7 14" id="KW-0479">Metal-binding</keyword>
<dbReference type="InterPro" id="IPR004808">
    <property type="entry name" value="AP_endonuc_1"/>
</dbReference>
<keyword evidence="14" id="KW-0464">Manganese</keyword>
<feature type="site" description="Interaction with DNA substrate" evidence="15">
    <location>
        <position position="265"/>
    </location>
</feature>
<evidence type="ECO:0000256" key="15">
    <source>
        <dbReference type="PIRSR" id="PIRSR604808-3"/>
    </source>
</evidence>
<evidence type="ECO:0000256" key="8">
    <source>
        <dbReference type="ARBA" id="ARBA00022801"/>
    </source>
</evidence>
<evidence type="ECO:0000256" key="9">
    <source>
        <dbReference type="ARBA" id="ARBA00022839"/>
    </source>
</evidence>
<evidence type="ECO:0000313" key="18">
    <source>
        <dbReference type="Proteomes" id="UP000257317"/>
    </source>
</evidence>
<evidence type="ECO:0000256" key="10">
    <source>
        <dbReference type="ARBA" id="ARBA00022842"/>
    </source>
</evidence>
<keyword evidence="6" id="KW-0540">Nuclease</keyword>
<dbReference type="GO" id="GO:0003906">
    <property type="term" value="F:DNA-(apurinic or apyrimidinic site) endonuclease activity"/>
    <property type="evidence" value="ECO:0007669"/>
    <property type="project" value="TreeGrafter"/>
</dbReference>
<dbReference type="GO" id="GO:0003677">
    <property type="term" value="F:DNA binding"/>
    <property type="evidence" value="ECO:0007669"/>
    <property type="project" value="InterPro"/>
</dbReference>
<evidence type="ECO:0000256" key="14">
    <source>
        <dbReference type="PIRSR" id="PIRSR604808-2"/>
    </source>
</evidence>
<feature type="binding site" evidence="14">
    <location>
        <position position="169"/>
    </location>
    <ligand>
        <name>Mg(2+)</name>
        <dbReference type="ChEBI" id="CHEBI:18420"/>
        <label>1</label>
    </ligand>
</feature>
<feature type="binding site" evidence="14">
    <location>
        <position position="264"/>
    </location>
    <ligand>
        <name>Mg(2+)</name>
        <dbReference type="ChEBI" id="CHEBI:18420"/>
        <label>1</label>
    </ligand>
</feature>
<feature type="binding site" evidence="14">
    <location>
        <position position="7"/>
    </location>
    <ligand>
        <name>Mg(2+)</name>
        <dbReference type="ChEBI" id="CHEBI:18420"/>
        <label>1</label>
    </ligand>
</feature>
<keyword evidence="8" id="KW-0378">Hydrolase</keyword>
<evidence type="ECO:0000256" key="6">
    <source>
        <dbReference type="ARBA" id="ARBA00022722"/>
    </source>
</evidence>
<comment type="catalytic activity">
    <reaction evidence="1">
        <text>Exonucleolytic cleavage in the 3'- to 5'-direction to yield nucleoside 5'-phosphates.</text>
        <dbReference type="EC" id="3.1.11.2"/>
    </reaction>
</comment>
<evidence type="ECO:0000256" key="7">
    <source>
        <dbReference type="ARBA" id="ARBA00022723"/>
    </source>
</evidence>
<keyword evidence="18" id="KW-1185">Reference proteome</keyword>
<proteinExistence type="inferred from homology"/>
<dbReference type="AlphaFoldDB" id="A0A2Z6T771"/>
<dbReference type="FunFam" id="3.60.10.10:FF:000054">
    <property type="entry name" value="Exodeoxyribonuclease III"/>
    <property type="match status" value="1"/>
</dbReference>
<protein>
    <recommendedName>
        <fullName evidence="12">Exodeoxyribonuclease</fullName>
        <ecNumber evidence="4">3.1.11.2</ecNumber>
    </recommendedName>
</protein>
<evidence type="ECO:0000259" key="16">
    <source>
        <dbReference type="Pfam" id="PF03372"/>
    </source>
</evidence>
<dbReference type="Gene3D" id="3.60.10.10">
    <property type="entry name" value="Endonuclease/exonuclease/phosphatase"/>
    <property type="match status" value="1"/>
</dbReference>
<comment type="function">
    <text evidence="11">In addition to 3'- to 5'-exonuclease and 3'-phosphatase activities, ExoA was shown to make single-strand breaks at apurinic sites in DNA.</text>
</comment>
<dbReference type="PROSITE" id="PS00726">
    <property type="entry name" value="AP_NUCLEASE_F1_1"/>
    <property type="match status" value="1"/>
</dbReference>
<reference evidence="18" key="1">
    <citation type="submission" date="2018-03" db="EMBL/GenBank/DDBJ databases">
        <title>New taxa in the Lactobacillus gasseri group.</title>
        <authorList>
            <person name="Tanizawa Y."/>
            <person name="Tohno M."/>
            <person name="Endo A."/>
            <person name="Arita M."/>
        </authorList>
    </citation>
    <scope>NUCLEOTIDE SEQUENCE [LARGE SCALE GENOMIC DNA]</scope>
    <source>
        <strain evidence="18">DSM 24759</strain>
    </source>
</reference>
<accession>A0A2Z6T771</accession>
<gene>
    <name evidence="17" type="primary">xthA</name>
    <name evidence="17" type="ORF">LrDSM24759_08800</name>
</gene>
<organism evidence="17 18">
    <name type="scientific">Lactobacillus rodentium</name>
    <dbReference type="NCBI Taxonomy" id="947835"/>
    <lineage>
        <taxon>Bacteria</taxon>
        <taxon>Bacillati</taxon>
        <taxon>Bacillota</taxon>
        <taxon>Bacilli</taxon>
        <taxon>Lactobacillales</taxon>
        <taxon>Lactobacillaceae</taxon>
        <taxon>Lactobacillus</taxon>
    </lineage>
</organism>
<comment type="similarity">
    <text evidence="3">Belongs to the DNA repair enzymes AP/ExoA family.</text>
</comment>
<dbReference type="NCBIfam" id="TIGR00195">
    <property type="entry name" value="exoDNase_III"/>
    <property type="match status" value="1"/>
</dbReference>
<dbReference type="GO" id="GO:0006284">
    <property type="term" value="P:base-excision repair"/>
    <property type="evidence" value="ECO:0007669"/>
    <property type="project" value="TreeGrafter"/>
</dbReference>
<keyword evidence="9" id="KW-0269">Exonuclease</keyword>
<evidence type="ECO:0000256" key="2">
    <source>
        <dbReference type="ARBA" id="ARBA00001936"/>
    </source>
</evidence>
<comment type="cofactor">
    <cofactor evidence="2">
        <name>Mn(2+)</name>
        <dbReference type="ChEBI" id="CHEBI:29035"/>
    </cofactor>
</comment>
<dbReference type="EC" id="3.1.11.2" evidence="4"/>
<dbReference type="PROSITE" id="PS51435">
    <property type="entry name" value="AP_NUCLEASE_F1_4"/>
    <property type="match status" value="1"/>
</dbReference>
<dbReference type="OrthoDB" id="9803914at2"/>
<sequence length="276" mass="32128">MIFISWNIDSLNAALTSDSSRAQETREVLKSIKEKKPDVIAIQETKLRPTGPTPKQIEKLTEFFPDYKYVWRSSEEPAKKSYSGTMFLYKNEYDPEVLYPKIDAPETMDDEGRIITLDFGKFFVTQVYTPNAGSKLARLEAREIWDKKYCEYLKQLDSQKPVIASGDYNVAHGMVDLKHPEKNQNSAGFTPTERRDFENLIDAGFTDTYRFKHPDGRDYSWWDQRIRTSKLYNLGWRIDYFLVSNRIKDLIQKAEILDSGSRKDHAPILLELDLTV</sequence>
<comment type="caution">
    <text evidence="17">The sequence shown here is derived from an EMBL/GenBank/DDBJ whole genome shotgun (WGS) entry which is preliminary data.</text>
</comment>
<dbReference type="GO" id="GO:0008311">
    <property type="term" value="F:double-stranded DNA 3'-5' DNA exonuclease activity"/>
    <property type="evidence" value="ECO:0007669"/>
    <property type="project" value="UniProtKB-EC"/>
</dbReference>
<dbReference type="GO" id="GO:0008081">
    <property type="term" value="F:phosphoric diester hydrolase activity"/>
    <property type="evidence" value="ECO:0007669"/>
    <property type="project" value="TreeGrafter"/>
</dbReference>
<feature type="binding site" evidence="14">
    <location>
        <position position="44"/>
    </location>
    <ligand>
        <name>Mg(2+)</name>
        <dbReference type="ChEBI" id="CHEBI:18420"/>
        <label>1</label>
    </ligand>
</feature>
<dbReference type="PROSITE" id="PS00728">
    <property type="entry name" value="AP_NUCLEASE_F1_3"/>
    <property type="match status" value="1"/>
</dbReference>
<evidence type="ECO:0000313" key="17">
    <source>
        <dbReference type="EMBL" id="GBG04966.1"/>
    </source>
</evidence>
<feature type="active site" evidence="13">
    <location>
        <position position="128"/>
    </location>
</feature>
<name>A0A2Z6T771_9LACO</name>
<keyword evidence="10 14" id="KW-0460">Magnesium</keyword>
<dbReference type="InterPro" id="IPR036691">
    <property type="entry name" value="Endo/exonu/phosph_ase_sf"/>
</dbReference>